<name>E0NPL1_9BACT</name>
<dbReference type="RefSeq" id="WP_006947790.1">
    <property type="nucleotide sequence ID" value="NZ_BAJI01000007.1"/>
</dbReference>
<dbReference type="PANTHER" id="PTHR33692:SF1">
    <property type="entry name" value="RIBOSOME MATURATION FACTOR RIMM"/>
    <property type="match status" value="1"/>
</dbReference>
<evidence type="ECO:0000313" key="8">
    <source>
        <dbReference type="EMBL" id="EFM02970.1"/>
    </source>
</evidence>
<evidence type="ECO:0000256" key="1">
    <source>
        <dbReference type="ARBA" id="ARBA00022490"/>
    </source>
</evidence>
<dbReference type="InterPro" id="IPR009000">
    <property type="entry name" value="Transl_B-barrel_sf"/>
</dbReference>
<comment type="function">
    <text evidence="5">An accessory protein needed during the final step in the assembly of 30S ribosomal subunit, possibly for assembly of the head region. Essential for efficient processing of 16S rRNA. May be needed both before and after RbfA during the maturation of 16S rRNA. It has affinity for free ribosomal 30S subunits but not for 70S ribosomes.</text>
</comment>
<keyword evidence="9" id="KW-1185">Reference proteome</keyword>
<evidence type="ECO:0000256" key="4">
    <source>
        <dbReference type="ARBA" id="ARBA00023186"/>
    </source>
</evidence>
<dbReference type="GO" id="GO:0043022">
    <property type="term" value="F:ribosome binding"/>
    <property type="evidence" value="ECO:0007669"/>
    <property type="project" value="InterPro"/>
</dbReference>
<dbReference type="InterPro" id="IPR011033">
    <property type="entry name" value="PRC_barrel-like_sf"/>
</dbReference>
<dbReference type="NCBIfam" id="TIGR02273">
    <property type="entry name" value="16S_RimM"/>
    <property type="match status" value="1"/>
</dbReference>
<dbReference type="Pfam" id="PF01782">
    <property type="entry name" value="RimM"/>
    <property type="match status" value="1"/>
</dbReference>
<keyword evidence="2 5" id="KW-0690">Ribosome biogenesis</keyword>
<organism evidence="8 9">
    <name type="scientific">Hoylesella marshii DSM 16973 = JCM 13450</name>
    <dbReference type="NCBI Taxonomy" id="862515"/>
    <lineage>
        <taxon>Bacteria</taxon>
        <taxon>Pseudomonadati</taxon>
        <taxon>Bacteroidota</taxon>
        <taxon>Bacteroidia</taxon>
        <taxon>Bacteroidales</taxon>
        <taxon>Prevotellaceae</taxon>
        <taxon>Hoylesella</taxon>
    </lineage>
</organism>
<dbReference type="GO" id="GO:0005840">
    <property type="term" value="C:ribosome"/>
    <property type="evidence" value="ECO:0007669"/>
    <property type="project" value="InterPro"/>
</dbReference>
<dbReference type="AlphaFoldDB" id="E0NPL1"/>
<dbReference type="InterPro" id="IPR002676">
    <property type="entry name" value="RimM_N"/>
</dbReference>
<dbReference type="GO" id="GO:0042274">
    <property type="term" value="P:ribosomal small subunit biogenesis"/>
    <property type="evidence" value="ECO:0007669"/>
    <property type="project" value="UniProtKB-UniRule"/>
</dbReference>
<reference evidence="8" key="1">
    <citation type="submission" date="2010-07" db="EMBL/GenBank/DDBJ databases">
        <authorList>
            <person name="Muzny D."/>
            <person name="Qin X."/>
            <person name="Deng J."/>
            <person name="Jiang H."/>
            <person name="Liu Y."/>
            <person name="Qu J."/>
            <person name="Song X.-Z."/>
            <person name="Zhang L."/>
            <person name="Thornton R."/>
            <person name="Coyle M."/>
            <person name="Francisco L."/>
            <person name="Jackson L."/>
            <person name="Javaid M."/>
            <person name="Korchina V."/>
            <person name="Kovar C."/>
            <person name="Mata R."/>
            <person name="Mathew T."/>
            <person name="Ngo R."/>
            <person name="Nguyen L."/>
            <person name="Nguyen N."/>
            <person name="Okwuonu G."/>
            <person name="Ongeri F."/>
            <person name="Pham C."/>
            <person name="Simmons D."/>
            <person name="Wilczek-Boney K."/>
            <person name="Hale W."/>
            <person name="Jakkamsetti A."/>
            <person name="Pham P."/>
            <person name="Ruth R."/>
            <person name="San Lucas F."/>
            <person name="Warren J."/>
            <person name="Zhang J."/>
            <person name="Zhao Z."/>
            <person name="Zhou C."/>
            <person name="Zhu D."/>
            <person name="Lee S."/>
            <person name="Bess C."/>
            <person name="Blankenburg K."/>
            <person name="Forbes L."/>
            <person name="Fu Q."/>
            <person name="Gubbala S."/>
            <person name="Hirani K."/>
            <person name="Jayaseelan J.C."/>
            <person name="Lara F."/>
            <person name="Munidasa M."/>
            <person name="Palculict T."/>
            <person name="Patil S."/>
            <person name="Pu L.-L."/>
            <person name="Saada N."/>
            <person name="Tang L."/>
            <person name="Weissenberger G."/>
            <person name="Zhu Y."/>
            <person name="Hemphill L."/>
            <person name="Shang Y."/>
            <person name="Youmans B."/>
            <person name="Ayvaz T."/>
            <person name="Ross M."/>
            <person name="Santibanez J."/>
            <person name="Aqrawi P."/>
            <person name="Gross S."/>
            <person name="Joshi V."/>
            <person name="Fowler G."/>
            <person name="Nazareth L."/>
            <person name="Reid J."/>
            <person name="Worley K."/>
            <person name="Petrosino J."/>
            <person name="Highlander S."/>
            <person name="Gibbs R."/>
        </authorList>
    </citation>
    <scope>NUCLEOTIDE SEQUENCE [LARGE SCALE GENOMIC DNA]</scope>
    <source>
        <strain evidence="8">DSM 16973</strain>
    </source>
</reference>
<comment type="caution">
    <text evidence="8">The sequence shown here is derived from an EMBL/GenBank/DDBJ whole genome shotgun (WGS) entry which is preliminary data.</text>
</comment>
<dbReference type="eggNOG" id="COG0806">
    <property type="taxonomic scope" value="Bacteria"/>
</dbReference>
<keyword evidence="4 5" id="KW-0143">Chaperone</keyword>
<comment type="domain">
    <text evidence="5">The PRC barrel domain binds ribosomal protein uS19.</text>
</comment>
<evidence type="ECO:0000259" key="7">
    <source>
        <dbReference type="Pfam" id="PF24986"/>
    </source>
</evidence>
<proteinExistence type="inferred from homology"/>
<evidence type="ECO:0000256" key="3">
    <source>
        <dbReference type="ARBA" id="ARBA00022552"/>
    </source>
</evidence>
<dbReference type="SUPFAM" id="SSF50346">
    <property type="entry name" value="PRC-barrel domain"/>
    <property type="match status" value="1"/>
</dbReference>
<dbReference type="Pfam" id="PF24986">
    <property type="entry name" value="PRC_RimM"/>
    <property type="match status" value="1"/>
</dbReference>
<dbReference type="OrthoDB" id="9810331at2"/>
<evidence type="ECO:0000313" key="9">
    <source>
        <dbReference type="Proteomes" id="UP000004394"/>
    </source>
</evidence>
<dbReference type="STRING" id="862515.HMPREF0658_0112"/>
<dbReference type="InterPro" id="IPR036976">
    <property type="entry name" value="RimM_N_sf"/>
</dbReference>
<evidence type="ECO:0000259" key="6">
    <source>
        <dbReference type="Pfam" id="PF01782"/>
    </source>
</evidence>
<comment type="subcellular location">
    <subcellularLocation>
        <location evidence="5">Cytoplasm</location>
    </subcellularLocation>
</comment>
<accession>E0NPL1</accession>
<evidence type="ECO:0000256" key="5">
    <source>
        <dbReference type="HAMAP-Rule" id="MF_00014"/>
    </source>
</evidence>
<dbReference type="EMBL" id="AEEI01000004">
    <property type="protein sequence ID" value="EFM02970.1"/>
    <property type="molecule type" value="Genomic_DNA"/>
</dbReference>
<comment type="similarity">
    <text evidence="5">Belongs to the RimM family.</text>
</comment>
<dbReference type="InterPro" id="IPR011961">
    <property type="entry name" value="RimM"/>
</dbReference>
<dbReference type="Gene3D" id="2.30.30.240">
    <property type="entry name" value="PRC-barrel domain"/>
    <property type="match status" value="1"/>
</dbReference>
<dbReference type="Gene3D" id="2.40.30.60">
    <property type="entry name" value="RimM"/>
    <property type="match status" value="1"/>
</dbReference>
<dbReference type="Proteomes" id="UP000004394">
    <property type="component" value="Unassembled WGS sequence"/>
</dbReference>
<dbReference type="HAMAP" id="MF_00014">
    <property type="entry name" value="Ribosome_mat_RimM"/>
    <property type="match status" value="1"/>
</dbReference>
<comment type="subunit">
    <text evidence="5">Binds ribosomal protein uS19.</text>
</comment>
<dbReference type="HOGENOM" id="CLU_077636_4_1_10"/>
<keyword evidence="3 5" id="KW-0698">rRNA processing</keyword>
<dbReference type="PANTHER" id="PTHR33692">
    <property type="entry name" value="RIBOSOME MATURATION FACTOR RIMM"/>
    <property type="match status" value="1"/>
</dbReference>
<dbReference type="SUPFAM" id="SSF50447">
    <property type="entry name" value="Translation proteins"/>
    <property type="match status" value="1"/>
</dbReference>
<dbReference type="InterPro" id="IPR056792">
    <property type="entry name" value="PRC_RimM"/>
</dbReference>
<sequence>MIKKETVYKIGVLGKPHGVKGEVSFTFTDDVFDRVDADFLILDIDGILVPFFMEEYRFRNNETALIKFQDIDTQDKAKELTGCDVYFSREKSDHSENNMTWAELIGFTLIDTTTGRLIGKLLSVDAATLNTLFIVGTEEGHERLIPASEELIDKIDARNRQIRICLPEGLLDID</sequence>
<feature type="domain" description="RimM N-terminal" evidence="6">
    <location>
        <begin position="10"/>
        <end position="90"/>
    </location>
</feature>
<feature type="domain" description="Ribosome maturation factor RimM PRC barrel" evidence="7">
    <location>
        <begin position="101"/>
        <end position="170"/>
    </location>
</feature>
<dbReference type="GO" id="GO:0005737">
    <property type="term" value="C:cytoplasm"/>
    <property type="evidence" value="ECO:0007669"/>
    <property type="project" value="UniProtKB-SubCell"/>
</dbReference>
<gene>
    <name evidence="5 8" type="primary">rimM</name>
    <name evidence="8" type="ORF">HMPREF0658_0112</name>
</gene>
<dbReference type="GO" id="GO:0006364">
    <property type="term" value="P:rRNA processing"/>
    <property type="evidence" value="ECO:0007669"/>
    <property type="project" value="UniProtKB-UniRule"/>
</dbReference>
<keyword evidence="1 5" id="KW-0963">Cytoplasm</keyword>
<evidence type="ECO:0000256" key="2">
    <source>
        <dbReference type="ARBA" id="ARBA00022517"/>
    </source>
</evidence>
<protein>
    <recommendedName>
        <fullName evidence="5">Ribosome maturation factor RimM</fullName>
    </recommendedName>
</protein>